<keyword evidence="7 8" id="KW-0472">Membrane</keyword>
<evidence type="ECO:0000256" key="2">
    <source>
        <dbReference type="ARBA" id="ARBA00006859"/>
    </source>
</evidence>
<dbReference type="FunCoup" id="A0A316W1Q5">
    <property type="interactions" value="142"/>
</dbReference>
<feature type="transmembrane region" description="Helical" evidence="8">
    <location>
        <begin position="228"/>
        <end position="250"/>
    </location>
</feature>
<dbReference type="GO" id="GO:0042500">
    <property type="term" value="F:aspartic endopeptidase activity, intramembrane cleaving"/>
    <property type="evidence" value="ECO:0007669"/>
    <property type="project" value="InterPro"/>
</dbReference>
<evidence type="ECO:0000313" key="10">
    <source>
        <dbReference type="Proteomes" id="UP000245783"/>
    </source>
</evidence>
<sequence>MSDRDLFLAYGALMAGALVPIYHGSFASLPPSKAPKSKAIKDAADASDSDVDDDEDQEGLHTETLTSEEAWMFPVLGSAVLLSMYLVFKYVDKKYVDLVLGAYFGVVGGLAVWKTFGAIAKGVLGKAIWNNFTSYKLRVNRSAGASKQGSNVKTRSQSKKDKEGEEIFVGRLSILQLPLLALSGIIVGLYLWTRHWALSNILALSLSHNAISLMALDSFRTGSIMLGGLFLYDIFWVFGTDVMVSVARGFDGPIKIVWPKNFVQGVWEIASGAPQPKWQLTMLGLGDIVIPGIFIALALRFDLQQHRAQNPTSRTRTHFARPYFVACLTAYILGLSTTMGVMHFFQAAQPALLYLSPACVGAILGTSLVKGEFSKVWNWTDESDEEREKREKEEKKEK</sequence>
<dbReference type="SMART" id="SM00730">
    <property type="entry name" value="PSN"/>
    <property type="match status" value="1"/>
</dbReference>
<dbReference type="OrthoDB" id="29661at2759"/>
<evidence type="ECO:0000256" key="4">
    <source>
        <dbReference type="ARBA" id="ARBA00022801"/>
    </source>
</evidence>
<feature type="transmembrane region" description="Helical" evidence="8">
    <location>
        <begin position="7"/>
        <end position="26"/>
    </location>
</feature>
<keyword evidence="10" id="KW-1185">Reference proteome</keyword>
<proteinExistence type="inferred from homology"/>
<reference evidence="9 10" key="1">
    <citation type="journal article" date="2018" name="Mol. Biol. Evol.">
        <title>Broad Genomic Sampling Reveals a Smut Pathogenic Ancestry of the Fungal Clade Ustilaginomycotina.</title>
        <authorList>
            <person name="Kijpornyongpan T."/>
            <person name="Mondo S.J."/>
            <person name="Barry K."/>
            <person name="Sandor L."/>
            <person name="Lee J."/>
            <person name="Lipzen A."/>
            <person name="Pangilinan J."/>
            <person name="LaButti K."/>
            <person name="Hainaut M."/>
            <person name="Henrissat B."/>
            <person name="Grigoriev I.V."/>
            <person name="Spatafora J.W."/>
            <person name="Aime M.C."/>
        </authorList>
    </citation>
    <scope>NUCLEOTIDE SEQUENCE [LARGE SCALE GENOMIC DNA]</scope>
    <source>
        <strain evidence="9 10">MCA 4658</strain>
    </source>
</reference>
<evidence type="ECO:0000256" key="6">
    <source>
        <dbReference type="ARBA" id="ARBA00022989"/>
    </source>
</evidence>
<evidence type="ECO:0000256" key="5">
    <source>
        <dbReference type="ARBA" id="ARBA00022824"/>
    </source>
</evidence>
<keyword evidence="3 8" id="KW-0812">Transmembrane</keyword>
<dbReference type="STRING" id="1522189.A0A316W1Q5"/>
<comment type="similarity">
    <text evidence="2">Belongs to the peptidase A22B family.</text>
</comment>
<evidence type="ECO:0000256" key="1">
    <source>
        <dbReference type="ARBA" id="ARBA00004477"/>
    </source>
</evidence>
<dbReference type="EMBL" id="KZ819377">
    <property type="protein sequence ID" value="PWN42703.1"/>
    <property type="molecule type" value="Genomic_DNA"/>
</dbReference>
<evidence type="ECO:0000256" key="7">
    <source>
        <dbReference type="ARBA" id="ARBA00023136"/>
    </source>
</evidence>
<organism evidence="9 10">
    <name type="scientific">Ceraceosorus guamensis</name>
    <dbReference type="NCBI Taxonomy" id="1522189"/>
    <lineage>
        <taxon>Eukaryota</taxon>
        <taxon>Fungi</taxon>
        <taxon>Dikarya</taxon>
        <taxon>Basidiomycota</taxon>
        <taxon>Ustilaginomycotina</taxon>
        <taxon>Exobasidiomycetes</taxon>
        <taxon>Ceraceosorales</taxon>
        <taxon>Ceraceosoraceae</taxon>
        <taxon>Ceraceosorus</taxon>
    </lineage>
</organism>
<dbReference type="InterPro" id="IPR007369">
    <property type="entry name" value="Peptidase_A22B_SPP"/>
</dbReference>
<dbReference type="GO" id="GO:0033619">
    <property type="term" value="P:membrane protein proteolysis"/>
    <property type="evidence" value="ECO:0007669"/>
    <property type="project" value="TreeGrafter"/>
</dbReference>
<evidence type="ECO:0000256" key="8">
    <source>
        <dbReference type="SAM" id="Phobius"/>
    </source>
</evidence>
<feature type="transmembrane region" description="Helical" evidence="8">
    <location>
        <begin position="168"/>
        <end position="191"/>
    </location>
</feature>
<dbReference type="GO" id="GO:0006465">
    <property type="term" value="P:signal peptide processing"/>
    <property type="evidence" value="ECO:0007669"/>
    <property type="project" value="TreeGrafter"/>
</dbReference>
<evidence type="ECO:0000313" key="9">
    <source>
        <dbReference type="EMBL" id="PWN42703.1"/>
    </source>
</evidence>
<protein>
    <submittedName>
        <fullName evidence="9">Peptidase A22B, signal peptide peptidase</fullName>
    </submittedName>
</protein>
<evidence type="ECO:0000256" key="3">
    <source>
        <dbReference type="ARBA" id="ARBA00022692"/>
    </source>
</evidence>
<feature type="transmembrane region" description="Helical" evidence="8">
    <location>
        <begin position="351"/>
        <end position="369"/>
    </location>
</feature>
<feature type="transmembrane region" description="Helical" evidence="8">
    <location>
        <begin position="280"/>
        <end position="301"/>
    </location>
</feature>
<feature type="transmembrane region" description="Helical" evidence="8">
    <location>
        <begin position="322"/>
        <end position="345"/>
    </location>
</feature>
<dbReference type="GO" id="GO:0098553">
    <property type="term" value="C:lumenal side of endoplasmic reticulum membrane"/>
    <property type="evidence" value="ECO:0007669"/>
    <property type="project" value="TreeGrafter"/>
</dbReference>
<gene>
    <name evidence="9" type="ORF">IE81DRAFT_334436</name>
</gene>
<dbReference type="InParanoid" id="A0A316W1Q5"/>
<dbReference type="InterPro" id="IPR006639">
    <property type="entry name" value="Preselin/SPP"/>
</dbReference>
<dbReference type="GeneID" id="37037281"/>
<dbReference type="PANTHER" id="PTHR12174:SF23">
    <property type="entry name" value="MINOR HISTOCOMPATIBILITY ANTIGEN H13"/>
    <property type="match status" value="1"/>
</dbReference>
<dbReference type="Proteomes" id="UP000245783">
    <property type="component" value="Unassembled WGS sequence"/>
</dbReference>
<feature type="transmembrane region" description="Helical" evidence="8">
    <location>
        <begin position="70"/>
        <end position="88"/>
    </location>
</feature>
<dbReference type="AlphaFoldDB" id="A0A316W1Q5"/>
<keyword evidence="4" id="KW-0378">Hydrolase</keyword>
<keyword evidence="6 8" id="KW-1133">Transmembrane helix</keyword>
<comment type="subcellular location">
    <subcellularLocation>
        <location evidence="1">Endoplasmic reticulum membrane</location>
        <topology evidence="1">Multi-pass membrane protein</topology>
    </subcellularLocation>
</comment>
<keyword evidence="5" id="KW-0256">Endoplasmic reticulum</keyword>
<accession>A0A316W1Q5</accession>
<dbReference type="RefSeq" id="XP_025369863.1">
    <property type="nucleotide sequence ID" value="XM_025515411.1"/>
</dbReference>
<dbReference type="PANTHER" id="PTHR12174">
    <property type="entry name" value="SIGNAL PEPTIDE PEPTIDASE"/>
    <property type="match status" value="1"/>
</dbReference>
<dbReference type="Pfam" id="PF04258">
    <property type="entry name" value="Peptidase_A22B"/>
    <property type="match status" value="1"/>
</dbReference>
<dbReference type="GO" id="GO:0098554">
    <property type="term" value="C:cytoplasmic side of endoplasmic reticulum membrane"/>
    <property type="evidence" value="ECO:0007669"/>
    <property type="project" value="TreeGrafter"/>
</dbReference>
<name>A0A316W1Q5_9BASI</name>